<dbReference type="EMBL" id="MU003782">
    <property type="protein sequence ID" value="KAF2722491.1"/>
    <property type="molecule type" value="Genomic_DNA"/>
</dbReference>
<keyword evidence="2" id="KW-1185">Reference proteome</keyword>
<protein>
    <recommendedName>
        <fullName evidence="3">F-box domain-containing protein</fullName>
    </recommendedName>
</protein>
<proteinExistence type="predicted"/>
<sequence length="206" mass="23848">MATTTCDAASKPFRFFDLPAELRANVYENLRVLHTEESVGDRHDFKDLPLPWLGGRSNFVHASPNYLALTKASRRLRDESLPFLLEGAMISSPIAIFSIANVNDPRQDYDEIMARLREWTVSASTCLVEFICGVELWLFSPFKYCVLCNLQVKSLIQKLTRLKAWRDQLTGKEILKRDEYATFWINTFSLLREHNEEGKLPLYRKV</sequence>
<organism evidence="1 2">
    <name type="scientific">Polychaeton citri CBS 116435</name>
    <dbReference type="NCBI Taxonomy" id="1314669"/>
    <lineage>
        <taxon>Eukaryota</taxon>
        <taxon>Fungi</taxon>
        <taxon>Dikarya</taxon>
        <taxon>Ascomycota</taxon>
        <taxon>Pezizomycotina</taxon>
        <taxon>Dothideomycetes</taxon>
        <taxon>Dothideomycetidae</taxon>
        <taxon>Capnodiales</taxon>
        <taxon>Capnodiaceae</taxon>
        <taxon>Polychaeton</taxon>
    </lineage>
</organism>
<reference evidence="1" key="1">
    <citation type="journal article" date="2020" name="Stud. Mycol.">
        <title>101 Dothideomycetes genomes: a test case for predicting lifestyles and emergence of pathogens.</title>
        <authorList>
            <person name="Haridas S."/>
            <person name="Albert R."/>
            <person name="Binder M."/>
            <person name="Bloem J."/>
            <person name="Labutti K."/>
            <person name="Salamov A."/>
            <person name="Andreopoulos B."/>
            <person name="Baker S."/>
            <person name="Barry K."/>
            <person name="Bills G."/>
            <person name="Bluhm B."/>
            <person name="Cannon C."/>
            <person name="Castanera R."/>
            <person name="Culley D."/>
            <person name="Daum C."/>
            <person name="Ezra D."/>
            <person name="Gonzalez J."/>
            <person name="Henrissat B."/>
            <person name="Kuo A."/>
            <person name="Liang C."/>
            <person name="Lipzen A."/>
            <person name="Lutzoni F."/>
            <person name="Magnuson J."/>
            <person name="Mondo S."/>
            <person name="Nolan M."/>
            <person name="Ohm R."/>
            <person name="Pangilinan J."/>
            <person name="Park H.-J."/>
            <person name="Ramirez L."/>
            <person name="Alfaro M."/>
            <person name="Sun H."/>
            <person name="Tritt A."/>
            <person name="Yoshinaga Y."/>
            <person name="Zwiers L.-H."/>
            <person name="Turgeon B."/>
            <person name="Goodwin S."/>
            <person name="Spatafora J."/>
            <person name="Crous P."/>
            <person name="Grigoriev I."/>
        </authorList>
    </citation>
    <scope>NUCLEOTIDE SEQUENCE</scope>
    <source>
        <strain evidence="1">CBS 116435</strain>
    </source>
</reference>
<dbReference type="AlphaFoldDB" id="A0A9P4URE5"/>
<accession>A0A9P4URE5</accession>
<evidence type="ECO:0000313" key="1">
    <source>
        <dbReference type="EMBL" id="KAF2722491.1"/>
    </source>
</evidence>
<evidence type="ECO:0000313" key="2">
    <source>
        <dbReference type="Proteomes" id="UP000799441"/>
    </source>
</evidence>
<comment type="caution">
    <text evidence="1">The sequence shown here is derived from an EMBL/GenBank/DDBJ whole genome shotgun (WGS) entry which is preliminary data.</text>
</comment>
<dbReference type="Proteomes" id="UP000799441">
    <property type="component" value="Unassembled WGS sequence"/>
</dbReference>
<gene>
    <name evidence="1" type="ORF">K431DRAFT_302598</name>
</gene>
<evidence type="ECO:0008006" key="3">
    <source>
        <dbReference type="Google" id="ProtNLM"/>
    </source>
</evidence>
<dbReference type="OrthoDB" id="5314997at2759"/>
<name>A0A9P4URE5_9PEZI</name>